<proteinExistence type="predicted"/>
<protein>
    <submittedName>
        <fullName evidence="1">Uncharacterized protein</fullName>
    </submittedName>
</protein>
<dbReference type="EMBL" id="AMFJ01036013">
    <property type="protein sequence ID" value="EKD25654.1"/>
    <property type="molecule type" value="Genomic_DNA"/>
</dbReference>
<evidence type="ECO:0000313" key="1">
    <source>
        <dbReference type="EMBL" id="EKD25654.1"/>
    </source>
</evidence>
<name>K1YK55_9BACT</name>
<feature type="non-terminal residue" evidence="1">
    <location>
        <position position="149"/>
    </location>
</feature>
<organism evidence="1">
    <name type="scientific">uncultured bacterium</name>
    <name type="common">gcode 4</name>
    <dbReference type="NCBI Taxonomy" id="1234023"/>
    <lineage>
        <taxon>Bacteria</taxon>
        <taxon>environmental samples</taxon>
    </lineage>
</organism>
<sequence>MSFTSKNLQSRTSGIGLMKWATLFFLWMSCVLFITKAFEITPVARNAVQYIQQIFLTAWGDNASAVGIALDGSTNGGITISNLTGAMILGTDSNGKIIPSISGDVYNFISWYALSGPTGAAWPQWIQWAQWIQWPIWATWANWLPGING</sequence>
<comment type="caution">
    <text evidence="1">The sequence shown here is derived from an EMBL/GenBank/DDBJ whole genome shotgun (WGS) entry which is preliminary data.</text>
</comment>
<dbReference type="PROSITE" id="PS51257">
    <property type="entry name" value="PROKAR_LIPOPROTEIN"/>
    <property type="match status" value="1"/>
</dbReference>
<accession>K1YK55</accession>
<gene>
    <name evidence="1" type="ORF">ACD_80C00006G0001</name>
</gene>
<dbReference type="AlphaFoldDB" id="K1YK55"/>
<reference evidence="1" key="1">
    <citation type="journal article" date="2012" name="Science">
        <title>Fermentation, hydrogen, and sulfur metabolism in multiple uncultivated bacterial phyla.</title>
        <authorList>
            <person name="Wrighton K.C."/>
            <person name="Thomas B.C."/>
            <person name="Sharon I."/>
            <person name="Miller C.S."/>
            <person name="Castelle C.J."/>
            <person name="VerBerkmoes N.C."/>
            <person name="Wilkins M.J."/>
            <person name="Hettich R.L."/>
            <person name="Lipton M.S."/>
            <person name="Williams K.H."/>
            <person name="Long P.E."/>
            <person name="Banfield J.F."/>
        </authorList>
    </citation>
    <scope>NUCLEOTIDE SEQUENCE [LARGE SCALE GENOMIC DNA]</scope>
</reference>